<evidence type="ECO:0000313" key="1">
    <source>
        <dbReference type="EMBL" id="KAJ1131972.1"/>
    </source>
</evidence>
<name>A0AAV7PXX4_PLEWA</name>
<protein>
    <submittedName>
        <fullName evidence="1">Uncharacterized protein</fullName>
    </submittedName>
</protein>
<evidence type="ECO:0000313" key="2">
    <source>
        <dbReference type="Proteomes" id="UP001066276"/>
    </source>
</evidence>
<sequence>MAAAGETNGLVDICRYRSPQSRVYTHYSTVHDMHTRIEYWLVARALLASLLPGIVGQEQSGFTPVGSLSYNLRTLFGVISRIDPSVRVAAIFLDEEKAIDSVEWGFMEAVLLHIVVGDVFLKLLKV</sequence>
<dbReference type="Proteomes" id="UP001066276">
    <property type="component" value="Chromosome 7"/>
</dbReference>
<proteinExistence type="predicted"/>
<keyword evidence="2" id="KW-1185">Reference proteome</keyword>
<dbReference type="AlphaFoldDB" id="A0AAV7PXX4"/>
<gene>
    <name evidence="1" type="ORF">NDU88_010302</name>
</gene>
<comment type="caution">
    <text evidence="1">The sequence shown here is derived from an EMBL/GenBank/DDBJ whole genome shotgun (WGS) entry which is preliminary data.</text>
</comment>
<dbReference type="EMBL" id="JANPWB010000011">
    <property type="protein sequence ID" value="KAJ1131972.1"/>
    <property type="molecule type" value="Genomic_DNA"/>
</dbReference>
<accession>A0AAV7PXX4</accession>
<organism evidence="1 2">
    <name type="scientific">Pleurodeles waltl</name>
    <name type="common">Iberian ribbed newt</name>
    <dbReference type="NCBI Taxonomy" id="8319"/>
    <lineage>
        <taxon>Eukaryota</taxon>
        <taxon>Metazoa</taxon>
        <taxon>Chordata</taxon>
        <taxon>Craniata</taxon>
        <taxon>Vertebrata</taxon>
        <taxon>Euteleostomi</taxon>
        <taxon>Amphibia</taxon>
        <taxon>Batrachia</taxon>
        <taxon>Caudata</taxon>
        <taxon>Salamandroidea</taxon>
        <taxon>Salamandridae</taxon>
        <taxon>Pleurodelinae</taxon>
        <taxon>Pleurodeles</taxon>
    </lineage>
</organism>
<reference evidence="1" key="1">
    <citation type="journal article" date="2022" name="bioRxiv">
        <title>Sequencing and chromosome-scale assembly of the giantPleurodeles waltlgenome.</title>
        <authorList>
            <person name="Brown T."/>
            <person name="Elewa A."/>
            <person name="Iarovenko S."/>
            <person name="Subramanian E."/>
            <person name="Araus A.J."/>
            <person name="Petzold A."/>
            <person name="Susuki M."/>
            <person name="Suzuki K.-i.T."/>
            <person name="Hayashi T."/>
            <person name="Toyoda A."/>
            <person name="Oliveira C."/>
            <person name="Osipova E."/>
            <person name="Leigh N.D."/>
            <person name="Simon A."/>
            <person name="Yun M.H."/>
        </authorList>
    </citation>
    <scope>NUCLEOTIDE SEQUENCE</scope>
    <source>
        <strain evidence="1">20211129_DDA</strain>
        <tissue evidence="1">Liver</tissue>
    </source>
</reference>